<keyword evidence="3" id="KW-1185">Reference proteome</keyword>
<sequence length="84" mass="9689">MRICNWVREEKQDEGSEAGIDRAGRKEKEKERARKAGVIGERSFATRLIQLQVQLSRTEQLIYPGNRHLNLSLCWDAVDTFGTK</sequence>
<evidence type="ECO:0000313" key="2">
    <source>
        <dbReference type="EMBL" id="KAF3690368.1"/>
    </source>
</evidence>
<dbReference type="AlphaFoldDB" id="A0A6G1PK47"/>
<dbReference type="EMBL" id="CM015716">
    <property type="protein sequence ID" value="KAF3690368.1"/>
    <property type="molecule type" value="Genomic_DNA"/>
</dbReference>
<feature type="compositionally biased region" description="Basic and acidic residues" evidence="1">
    <location>
        <begin position="7"/>
        <end position="34"/>
    </location>
</feature>
<gene>
    <name evidence="2" type="ORF">EXN66_Car006041</name>
</gene>
<evidence type="ECO:0000313" key="3">
    <source>
        <dbReference type="Proteomes" id="UP000503349"/>
    </source>
</evidence>
<name>A0A6G1PK47_CHAAH</name>
<organism evidence="2 3">
    <name type="scientific">Channa argus</name>
    <name type="common">Northern snakehead</name>
    <name type="synonym">Ophicephalus argus</name>
    <dbReference type="NCBI Taxonomy" id="215402"/>
    <lineage>
        <taxon>Eukaryota</taxon>
        <taxon>Metazoa</taxon>
        <taxon>Chordata</taxon>
        <taxon>Craniata</taxon>
        <taxon>Vertebrata</taxon>
        <taxon>Euteleostomi</taxon>
        <taxon>Actinopterygii</taxon>
        <taxon>Neopterygii</taxon>
        <taxon>Teleostei</taxon>
        <taxon>Neoteleostei</taxon>
        <taxon>Acanthomorphata</taxon>
        <taxon>Anabantaria</taxon>
        <taxon>Anabantiformes</taxon>
        <taxon>Channoidei</taxon>
        <taxon>Channidae</taxon>
        <taxon>Channa</taxon>
    </lineage>
</organism>
<reference evidence="2 3" key="1">
    <citation type="submission" date="2019-02" db="EMBL/GenBank/DDBJ databases">
        <title>Opniocepnalus argus genome.</title>
        <authorList>
            <person name="Zhou C."/>
            <person name="Xiao S."/>
        </authorList>
    </citation>
    <scope>NUCLEOTIDE SEQUENCE [LARGE SCALE GENOMIC DNA]</scope>
    <source>
        <strain evidence="2">OARG1902GOOAL</strain>
        <tissue evidence="2">Muscle</tissue>
    </source>
</reference>
<dbReference type="Proteomes" id="UP000503349">
    <property type="component" value="Chromosome 5"/>
</dbReference>
<proteinExistence type="predicted"/>
<accession>A0A6G1PK47</accession>
<reference evidence="3" key="2">
    <citation type="submission" date="2019-02" db="EMBL/GenBank/DDBJ databases">
        <title>Opniocepnalus argus Var Kimnra genome.</title>
        <authorList>
            <person name="Zhou C."/>
            <person name="Xiao S."/>
        </authorList>
    </citation>
    <scope>NUCLEOTIDE SEQUENCE [LARGE SCALE GENOMIC DNA]</scope>
</reference>
<evidence type="ECO:0000256" key="1">
    <source>
        <dbReference type="SAM" id="MobiDB-lite"/>
    </source>
</evidence>
<protein>
    <submittedName>
        <fullName evidence="2">Uncharacterized protein</fullName>
    </submittedName>
</protein>
<feature type="region of interest" description="Disordered" evidence="1">
    <location>
        <begin position="1"/>
        <end position="34"/>
    </location>
</feature>